<name>A0ABV3PBH3_9ACTN</name>
<dbReference type="Gene3D" id="3.90.1200.10">
    <property type="match status" value="1"/>
</dbReference>
<feature type="region of interest" description="Disordered" evidence="1">
    <location>
        <begin position="1"/>
        <end position="20"/>
    </location>
</feature>
<keyword evidence="3" id="KW-1185">Reference proteome</keyword>
<evidence type="ECO:0008006" key="4">
    <source>
        <dbReference type="Google" id="ProtNLM"/>
    </source>
</evidence>
<evidence type="ECO:0000313" key="2">
    <source>
        <dbReference type="EMBL" id="MEW9266998.1"/>
    </source>
</evidence>
<dbReference type="InterPro" id="IPR011009">
    <property type="entry name" value="Kinase-like_dom_sf"/>
</dbReference>
<dbReference type="RefSeq" id="WP_367640173.1">
    <property type="nucleotide sequence ID" value="NZ_JBFNQN010000015.1"/>
</dbReference>
<evidence type="ECO:0000256" key="1">
    <source>
        <dbReference type="SAM" id="MobiDB-lite"/>
    </source>
</evidence>
<reference evidence="2 3" key="1">
    <citation type="submission" date="2024-07" db="EMBL/GenBank/DDBJ databases">
        <authorList>
            <person name="Thanompreechachai J."/>
            <person name="Duangmal K."/>
        </authorList>
    </citation>
    <scope>NUCLEOTIDE SEQUENCE [LARGE SCALE GENOMIC DNA]</scope>
    <source>
        <strain evidence="2 3">KCTC 19886</strain>
    </source>
</reference>
<evidence type="ECO:0000313" key="3">
    <source>
        <dbReference type="Proteomes" id="UP001555826"/>
    </source>
</evidence>
<organism evidence="2 3">
    <name type="scientific">Kineococcus endophyticus</name>
    <dbReference type="NCBI Taxonomy" id="1181883"/>
    <lineage>
        <taxon>Bacteria</taxon>
        <taxon>Bacillati</taxon>
        <taxon>Actinomycetota</taxon>
        <taxon>Actinomycetes</taxon>
        <taxon>Kineosporiales</taxon>
        <taxon>Kineosporiaceae</taxon>
        <taxon>Kineococcus</taxon>
    </lineage>
</organism>
<dbReference type="EMBL" id="JBFNQN010000015">
    <property type="protein sequence ID" value="MEW9266998.1"/>
    <property type="molecule type" value="Genomic_DNA"/>
</dbReference>
<dbReference type="SUPFAM" id="SSF56112">
    <property type="entry name" value="Protein kinase-like (PK-like)"/>
    <property type="match status" value="1"/>
</dbReference>
<gene>
    <name evidence="2" type="ORF">AB1207_19790</name>
</gene>
<comment type="caution">
    <text evidence="2">The sequence shown here is derived from an EMBL/GenBank/DDBJ whole genome shotgun (WGS) entry which is preliminary data.</text>
</comment>
<proteinExistence type="predicted"/>
<sequence>MTAEPTPGTPPVWTRVWPRRGGRPEAGLALEGRDAAGRVVAGTAASVGGPVRLRAQDPRLGDVHALPGRLLAHRFGKRAVLRRGDTFVKLASPAATRTALHRHAVLDAALVPVRGRTSDAPDLVDVAASAPGRLELRAADGVEMTDVLRTGEVGACQEAGRRTGAAVTALAASGADDLPVHDTAAEAAVLDRWVADALAFGVAAPGLRAAADAATAALRRLPPAAPVPAHRDLHDGQVLLGRRVTLLDVDTAALADPALDVANLLAHLDLAAARGHRAAAAAVERGVLAAWDGARADRVAVLRRVARCRIAAVHAFRGMPDDVAAALLGSG</sequence>
<dbReference type="Proteomes" id="UP001555826">
    <property type="component" value="Unassembled WGS sequence"/>
</dbReference>
<accession>A0ABV3PBH3</accession>
<protein>
    <recommendedName>
        <fullName evidence="4">Phosphotransferase family enzyme</fullName>
    </recommendedName>
</protein>